<protein>
    <submittedName>
        <fullName evidence="4">Ski complex subunit Rec14</fullName>
    </submittedName>
</protein>
<dbReference type="PANTHER" id="PTHR44090:SF1">
    <property type="entry name" value="SUPERKILLER COMPLEX PROTEIN 8"/>
    <property type="match status" value="1"/>
</dbReference>
<accession>A0AAJ5YXF4</accession>
<dbReference type="SUPFAM" id="SSF50978">
    <property type="entry name" value="WD40 repeat-like"/>
    <property type="match status" value="1"/>
</dbReference>
<dbReference type="EMBL" id="CP119943">
    <property type="protein sequence ID" value="WFC98229.1"/>
    <property type="molecule type" value="Genomic_DNA"/>
</dbReference>
<evidence type="ECO:0000256" key="2">
    <source>
        <dbReference type="ARBA" id="ARBA00022737"/>
    </source>
</evidence>
<gene>
    <name evidence="4" type="primary">rec14</name>
    <name evidence="4" type="ORF">MYAM1_000954</name>
</gene>
<dbReference type="AlphaFoldDB" id="A0AAJ5YXF4"/>
<dbReference type="SMART" id="SM00320">
    <property type="entry name" value="WD40"/>
    <property type="match status" value="4"/>
</dbReference>
<dbReference type="GO" id="GO:0005634">
    <property type="term" value="C:nucleus"/>
    <property type="evidence" value="ECO:0007669"/>
    <property type="project" value="TreeGrafter"/>
</dbReference>
<dbReference type="Proteomes" id="UP001219567">
    <property type="component" value="Chromosome 1"/>
</dbReference>
<evidence type="ECO:0000256" key="1">
    <source>
        <dbReference type="ARBA" id="ARBA00022574"/>
    </source>
</evidence>
<dbReference type="InterPro" id="IPR001680">
    <property type="entry name" value="WD40_rpt"/>
</dbReference>
<evidence type="ECO:0000313" key="5">
    <source>
        <dbReference type="Proteomes" id="UP001219567"/>
    </source>
</evidence>
<dbReference type="PROSITE" id="PS50294">
    <property type="entry name" value="WD_REPEATS_REGION"/>
    <property type="match status" value="1"/>
</dbReference>
<proteinExistence type="predicted"/>
<dbReference type="InterPro" id="IPR019775">
    <property type="entry name" value="WD40_repeat_CS"/>
</dbReference>
<dbReference type="PROSITE" id="PS00678">
    <property type="entry name" value="WD_REPEATS_1"/>
    <property type="match status" value="1"/>
</dbReference>
<keyword evidence="2" id="KW-0677">Repeat</keyword>
<dbReference type="InterPro" id="IPR036322">
    <property type="entry name" value="WD40_repeat_dom_sf"/>
</dbReference>
<keyword evidence="5" id="KW-1185">Reference proteome</keyword>
<dbReference type="Gene3D" id="2.130.10.10">
    <property type="entry name" value="YVTN repeat-like/Quinoprotein amine dehydrogenase"/>
    <property type="match status" value="1"/>
</dbReference>
<sequence length="277" mass="29644">MDGCVALWRCKGNVLEMVSTCYPAGDLEGSSKQPYKVWAAALHPLDDVFVNAGSDPAPTLYSTKSDSFGVQLSQIPVDGADEEAFAVSVRFNHDGSLFAVGLSTGTVLLFNTSKQTQLATITEHVQPVRALYFSLPHTSFADLLFVGSDDHSTTVHDLQGTDAMHLPRTITALHGHQGWILDIQAGGDGRILATCGSDATIQLWDLGASPISTIATFTQSTAVWSLAWKSDTSYLQSQEEISTQLLVPGSDFVTGSDDGVVRRYRNAGTSTDAKVDT</sequence>
<dbReference type="InterPro" id="IPR051510">
    <property type="entry name" value="SKI8"/>
</dbReference>
<name>A0AAJ5YXF4_9BASI</name>
<dbReference type="PROSITE" id="PS50082">
    <property type="entry name" value="WD_REPEATS_2"/>
    <property type="match status" value="1"/>
</dbReference>
<dbReference type="Pfam" id="PF00400">
    <property type="entry name" value="WD40"/>
    <property type="match status" value="2"/>
</dbReference>
<dbReference type="PANTHER" id="PTHR44090">
    <property type="entry name" value="WD REPEAT-CONTAINING PROTEIN 61"/>
    <property type="match status" value="1"/>
</dbReference>
<evidence type="ECO:0000256" key="3">
    <source>
        <dbReference type="PROSITE-ProRule" id="PRU00221"/>
    </source>
</evidence>
<feature type="repeat" description="WD" evidence="3">
    <location>
        <begin position="173"/>
        <end position="206"/>
    </location>
</feature>
<evidence type="ECO:0000313" key="4">
    <source>
        <dbReference type="EMBL" id="WFC98229.1"/>
    </source>
</evidence>
<organism evidence="4 5">
    <name type="scientific">Malassezia yamatoensis</name>
    <dbReference type="NCBI Taxonomy" id="253288"/>
    <lineage>
        <taxon>Eukaryota</taxon>
        <taxon>Fungi</taxon>
        <taxon>Dikarya</taxon>
        <taxon>Basidiomycota</taxon>
        <taxon>Ustilaginomycotina</taxon>
        <taxon>Malasseziomycetes</taxon>
        <taxon>Malasseziales</taxon>
        <taxon>Malasseziaceae</taxon>
        <taxon>Malassezia</taxon>
    </lineage>
</organism>
<dbReference type="InterPro" id="IPR015943">
    <property type="entry name" value="WD40/YVTN_repeat-like_dom_sf"/>
</dbReference>
<keyword evidence="1 3" id="KW-0853">WD repeat</keyword>
<dbReference type="GO" id="GO:0032991">
    <property type="term" value="C:protein-containing complex"/>
    <property type="evidence" value="ECO:0007669"/>
    <property type="project" value="UniProtKB-ARBA"/>
</dbReference>
<reference evidence="4 5" key="1">
    <citation type="submission" date="2023-03" db="EMBL/GenBank/DDBJ databases">
        <title>Mating type loci evolution in Malassezia.</title>
        <authorList>
            <person name="Coelho M.A."/>
        </authorList>
    </citation>
    <scope>NUCLEOTIDE SEQUENCE [LARGE SCALE GENOMIC DNA]</scope>
    <source>
        <strain evidence="4 5">CBS 9725</strain>
    </source>
</reference>